<keyword evidence="1" id="KW-1133">Transmembrane helix</keyword>
<keyword evidence="1" id="KW-0812">Transmembrane</keyword>
<organism evidence="2 3">
    <name type="scientific">Bathymodiolus thermophilus thioautotrophic gill symbiont</name>
    <dbReference type="NCBI Taxonomy" id="2360"/>
    <lineage>
        <taxon>Bacteria</taxon>
        <taxon>Pseudomonadati</taxon>
        <taxon>Pseudomonadota</taxon>
        <taxon>Gammaproteobacteria</taxon>
        <taxon>sulfur-oxidizing symbionts</taxon>
    </lineage>
</organism>
<proteinExistence type="predicted"/>
<sequence>MSLEPIFTGPGEDPQVPLVIMIEMAINLVVSVMRLVVI</sequence>
<accession>A0ABM8M7P9</accession>
<evidence type="ECO:0000256" key="1">
    <source>
        <dbReference type="SAM" id="Phobius"/>
    </source>
</evidence>
<protein>
    <submittedName>
        <fullName evidence="2">Uncharacterized protein</fullName>
    </submittedName>
</protein>
<feature type="transmembrane region" description="Helical" evidence="1">
    <location>
        <begin position="16"/>
        <end position="37"/>
    </location>
</feature>
<evidence type="ECO:0000313" key="2">
    <source>
        <dbReference type="EMBL" id="CAB5502774.1"/>
    </source>
</evidence>
<evidence type="ECO:0000313" key="3">
    <source>
        <dbReference type="Proteomes" id="UP000626656"/>
    </source>
</evidence>
<name>A0ABM8M7P9_9GAMM</name>
<reference evidence="2 3" key="1">
    <citation type="submission" date="2020-05" db="EMBL/GenBank/DDBJ databases">
        <authorList>
            <person name="Petersen J."/>
            <person name="Sayavedra L."/>
        </authorList>
    </citation>
    <scope>NUCLEOTIDE SEQUENCE [LARGE SCALE GENOMIC DNA]</scope>
    <source>
        <strain evidence="2">B azoricus SOX ET2 1586I</strain>
    </source>
</reference>
<dbReference type="EMBL" id="CAHJWF010000239">
    <property type="protein sequence ID" value="CAB5502774.1"/>
    <property type="molecule type" value="Genomic_DNA"/>
</dbReference>
<gene>
    <name evidence="2" type="ORF">AZO1586I_1014</name>
</gene>
<keyword evidence="3" id="KW-1185">Reference proteome</keyword>
<comment type="caution">
    <text evidence="2">The sequence shown here is derived from an EMBL/GenBank/DDBJ whole genome shotgun (WGS) entry which is preliminary data.</text>
</comment>
<keyword evidence="1" id="KW-0472">Membrane</keyword>
<dbReference type="Proteomes" id="UP000626656">
    <property type="component" value="Unassembled WGS sequence"/>
</dbReference>